<comment type="caution">
    <text evidence="2">The sequence shown here is derived from an EMBL/GenBank/DDBJ whole genome shotgun (WGS) entry which is preliminary data.</text>
</comment>
<organism evidence="2 3">
    <name type="scientific">Vibrio zhanjiangensis</name>
    <dbReference type="NCBI Taxonomy" id="1046128"/>
    <lineage>
        <taxon>Bacteria</taxon>
        <taxon>Pseudomonadati</taxon>
        <taxon>Pseudomonadota</taxon>
        <taxon>Gammaproteobacteria</taxon>
        <taxon>Vibrionales</taxon>
        <taxon>Vibrionaceae</taxon>
        <taxon>Vibrio</taxon>
    </lineage>
</organism>
<feature type="signal peptide" evidence="1">
    <location>
        <begin position="1"/>
        <end position="23"/>
    </location>
</feature>
<name>A0ABQ6EV09_9VIBR</name>
<accession>A0ABQ6EV09</accession>
<dbReference type="Gene3D" id="1.25.40.10">
    <property type="entry name" value="Tetratricopeptide repeat domain"/>
    <property type="match status" value="1"/>
</dbReference>
<evidence type="ECO:0000313" key="3">
    <source>
        <dbReference type="Proteomes" id="UP001157138"/>
    </source>
</evidence>
<gene>
    <name evidence="2" type="ORF">GCM10007938_06880</name>
</gene>
<dbReference type="InterPro" id="IPR019734">
    <property type="entry name" value="TPR_rpt"/>
</dbReference>
<feature type="chain" id="PRO_5045357706" description="Tetratricopeptide repeat protein" evidence="1">
    <location>
        <begin position="24"/>
        <end position="211"/>
    </location>
</feature>
<reference evidence="3" key="1">
    <citation type="journal article" date="2019" name="Int. J. Syst. Evol. Microbiol.">
        <title>The Global Catalogue of Microorganisms (GCM) 10K type strain sequencing project: providing services to taxonomists for standard genome sequencing and annotation.</title>
        <authorList>
            <consortium name="The Broad Institute Genomics Platform"/>
            <consortium name="The Broad Institute Genome Sequencing Center for Infectious Disease"/>
            <person name="Wu L."/>
            <person name="Ma J."/>
        </authorList>
    </citation>
    <scope>NUCLEOTIDE SEQUENCE [LARGE SCALE GENOMIC DNA]</scope>
    <source>
        <strain evidence="3">NBRC 108723</strain>
    </source>
</reference>
<evidence type="ECO:0008006" key="4">
    <source>
        <dbReference type="Google" id="ProtNLM"/>
    </source>
</evidence>
<dbReference type="Proteomes" id="UP001157138">
    <property type="component" value="Unassembled WGS sequence"/>
</dbReference>
<evidence type="ECO:0000256" key="1">
    <source>
        <dbReference type="SAM" id="SignalP"/>
    </source>
</evidence>
<dbReference type="SUPFAM" id="SSF48452">
    <property type="entry name" value="TPR-like"/>
    <property type="match status" value="1"/>
</dbReference>
<protein>
    <recommendedName>
        <fullName evidence="4">Tetratricopeptide repeat protein</fullName>
    </recommendedName>
</protein>
<keyword evidence="1" id="KW-0732">Signal</keyword>
<keyword evidence="3" id="KW-1185">Reference proteome</keyword>
<dbReference type="Pfam" id="PF13181">
    <property type="entry name" value="TPR_8"/>
    <property type="match status" value="1"/>
</dbReference>
<dbReference type="EMBL" id="BSPW01000014">
    <property type="protein sequence ID" value="GLT16911.1"/>
    <property type="molecule type" value="Genomic_DNA"/>
</dbReference>
<dbReference type="InterPro" id="IPR011990">
    <property type="entry name" value="TPR-like_helical_dom_sf"/>
</dbReference>
<sequence>MNIKPRVYSLAMCFALAAPVTLAENTPLQEIQAKWAECQYQTPDGDEKEYCFHRAIAKTNIYLDRTPENPELTVWLAINKASLAGAQGGLGALSLAEEAKDLLEKVIASAPQTLDGSAYTSLGSLYYKVPGWPIGFGDDEKAEDMLKKALEINPEGIDPNYFYGDFLAEEGRDKEAKLYLTRAMHASPRPDRPLADQGRKLEIEQTLGRLK</sequence>
<evidence type="ECO:0000313" key="2">
    <source>
        <dbReference type="EMBL" id="GLT16911.1"/>
    </source>
</evidence>
<proteinExistence type="predicted"/>